<evidence type="ECO:0000313" key="3">
    <source>
        <dbReference type="EMBL" id="SUZ51412.1"/>
    </source>
</evidence>
<feature type="domain" description="Carbohydrate kinase PfkB" evidence="2">
    <location>
        <begin position="97"/>
        <end position="230"/>
    </location>
</feature>
<dbReference type="InterPro" id="IPR011611">
    <property type="entry name" value="PfkB_dom"/>
</dbReference>
<reference evidence="3" key="1">
    <citation type="submission" date="2018-05" db="EMBL/GenBank/DDBJ databases">
        <authorList>
            <person name="Lanie J.A."/>
            <person name="Ng W.-L."/>
            <person name="Kazmierczak K.M."/>
            <person name="Andrzejewski T.M."/>
            <person name="Davidsen T.M."/>
            <person name="Wayne K.J."/>
            <person name="Tettelin H."/>
            <person name="Glass J.I."/>
            <person name="Rusch D."/>
            <person name="Podicherti R."/>
            <person name="Tsui H.-C.T."/>
            <person name="Winkler M.E."/>
        </authorList>
    </citation>
    <scope>NUCLEOTIDE SEQUENCE</scope>
</reference>
<dbReference type="EMBL" id="UINC01000222">
    <property type="protein sequence ID" value="SUZ51412.1"/>
    <property type="molecule type" value="Genomic_DNA"/>
</dbReference>
<proteinExistence type="predicted"/>
<sequence>MTVPEDNNRVELSYSRDGSRTERLTGGVPGWSWDELAPLVDICDALYINFISGFEMELETAEALRDDFSGPIYADLHSLFLSTARGGARVPTPLNAWKDWFQCFDVVQMNEAESKLVGCEGDLSDITFDPPRVKPRLIAITLGDRGAQFFTTAGFECHCDNLVGLPTVTIASSGRVPVSCPPRKGDPTGCGDVWGATAFARLLAGDALEDAISKANELAAQNVGQLGARNLFNHLEGKLSHFEEIR</sequence>
<organism evidence="3">
    <name type="scientific">marine metagenome</name>
    <dbReference type="NCBI Taxonomy" id="408172"/>
    <lineage>
        <taxon>unclassified sequences</taxon>
        <taxon>metagenomes</taxon>
        <taxon>ecological metagenomes</taxon>
    </lineage>
</organism>
<dbReference type="Gene3D" id="3.40.1190.20">
    <property type="match status" value="1"/>
</dbReference>
<name>A0A381N9Z5_9ZZZZ</name>
<accession>A0A381N9Z5</accession>
<dbReference type="AlphaFoldDB" id="A0A381N9Z5"/>
<evidence type="ECO:0000256" key="1">
    <source>
        <dbReference type="SAM" id="MobiDB-lite"/>
    </source>
</evidence>
<evidence type="ECO:0000259" key="2">
    <source>
        <dbReference type="Pfam" id="PF00294"/>
    </source>
</evidence>
<gene>
    <name evidence="3" type="ORF">METZ01_LOCUS4266</name>
</gene>
<dbReference type="InterPro" id="IPR029056">
    <property type="entry name" value="Ribokinase-like"/>
</dbReference>
<feature type="region of interest" description="Disordered" evidence="1">
    <location>
        <begin position="1"/>
        <end position="24"/>
    </location>
</feature>
<protein>
    <recommendedName>
        <fullName evidence="2">Carbohydrate kinase PfkB domain-containing protein</fullName>
    </recommendedName>
</protein>
<dbReference type="SUPFAM" id="SSF53613">
    <property type="entry name" value="Ribokinase-like"/>
    <property type="match status" value="1"/>
</dbReference>
<dbReference type="Pfam" id="PF00294">
    <property type="entry name" value="PfkB"/>
    <property type="match status" value="1"/>
</dbReference>